<evidence type="ECO:0000256" key="1">
    <source>
        <dbReference type="SAM" id="MobiDB-lite"/>
    </source>
</evidence>
<sequence>VTVSEQVEARAVALAVKAEMLRQQTMAHPQPSQQQGLKQPYYDETGRTVALAVDQPWVEMVASYSDSDADSDSESDAGSDADSVLDPVFDLGKQARAVDHGGDGCNKDRHRRKKTGEKRASFNFYDTYEYDEWTGRTRLKKVSSADRFSRRGRHDHKSIRERREKVRAPLIERMTMIASQTKAFKGDWYMKNIYKFQQ</sequence>
<feature type="non-terminal residue" evidence="2">
    <location>
        <position position="1"/>
    </location>
</feature>
<protein>
    <submittedName>
        <fullName evidence="2">Uncharacterized protein</fullName>
    </submittedName>
</protein>
<feature type="region of interest" description="Disordered" evidence="1">
    <location>
        <begin position="63"/>
        <end position="115"/>
    </location>
</feature>
<proteinExistence type="predicted"/>
<evidence type="ECO:0000313" key="2">
    <source>
        <dbReference type="EMBL" id="KAF9948920.1"/>
    </source>
</evidence>
<feature type="compositionally biased region" description="Acidic residues" evidence="1">
    <location>
        <begin position="67"/>
        <end position="79"/>
    </location>
</feature>
<dbReference type="OrthoDB" id="10589269at2759"/>
<dbReference type="EMBL" id="JAAAHY010001472">
    <property type="protein sequence ID" value="KAF9948920.1"/>
    <property type="molecule type" value="Genomic_DNA"/>
</dbReference>
<feature type="compositionally biased region" description="Basic and acidic residues" evidence="1">
    <location>
        <begin position="96"/>
        <end position="107"/>
    </location>
</feature>
<comment type="caution">
    <text evidence="2">The sequence shown here is derived from an EMBL/GenBank/DDBJ whole genome shotgun (WGS) entry which is preliminary data.</text>
</comment>
<reference evidence="2" key="1">
    <citation type="journal article" date="2020" name="Fungal Divers.">
        <title>Resolving the Mortierellaceae phylogeny through synthesis of multi-gene phylogenetics and phylogenomics.</title>
        <authorList>
            <person name="Vandepol N."/>
            <person name="Liber J."/>
            <person name="Desiro A."/>
            <person name="Na H."/>
            <person name="Kennedy M."/>
            <person name="Barry K."/>
            <person name="Grigoriev I.V."/>
            <person name="Miller A.N."/>
            <person name="O'Donnell K."/>
            <person name="Stajich J.E."/>
            <person name="Bonito G."/>
        </authorList>
    </citation>
    <scope>NUCLEOTIDE SEQUENCE</scope>
    <source>
        <strain evidence="2">CK1249</strain>
    </source>
</reference>
<organism evidence="2 3">
    <name type="scientific">Mortierella alpina</name>
    <name type="common">Oleaginous fungus</name>
    <name type="synonym">Mortierella renispora</name>
    <dbReference type="NCBI Taxonomy" id="64518"/>
    <lineage>
        <taxon>Eukaryota</taxon>
        <taxon>Fungi</taxon>
        <taxon>Fungi incertae sedis</taxon>
        <taxon>Mucoromycota</taxon>
        <taxon>Mortierellomycotina</taxon>
        <taxon>Mortierellomycetes</taxon>
        <taxon>Mortierellales</taxon>
        <taxon>Mortierellaceae</taxon>
        <taxon>Mortierella</taxon>
    </lineage>
</organism>
<dbReference type="AlphaFoldDB" id="A0A9P6LX79"/>
<gene>
    <name evidence="2" type="ORF">BGZ70_002013</name>
</gene>
<dbReference type="Proteomes" id="UP000738359">
    <property type="component" value="Unassembled WGS sequence"/>
</dbReference>
<name>A0A9P6LX79_MORAP</name>
<evidence type="ECO:0000313" key="3">
    <source>
        <dbReference type="Proteomes" id="UP000738359"/>
    </source>
</evidence>
<keyword evidence="3" id="KW-1185">Reference proteome</keyword>
<accession>A0A9P6LX79</accession>